<protein>
    <submittedName>
        <fullName evidence="1">6129_t:CDS:1</fullName>
    </submittedName>
</protein>
<sequence>SCVIVTTLNNDHNHDLSSEAIQFEKVKQFTEKMQEEDLYSEIQQHRPSSSTIKNDAAHFYDQLLSKQQEDSHWFVEIT</sequence>
<organism evidence="1 2">
    <name type="scientific">Cetraspora pellucida</name>
    <dbReference type="NCBI Taxonomy" id="1433469"/>
    <lineage>
        <taxon>Eukaryota</taxon>
        <taxon>Fungi</taxon>
        <taxon>Fungi incertae sedis</taxon>
        <taxon>Mucoromycota</taxon>
        <taxon>Glomeromycotina</taxon>
        <taxon>Glomeromycetes</taxon>
        <taxon>Diversisporales</taxon>
        <taxon>Gigasporaceae</taxon>
        <taxon>Cetraspora</taxon>
    </lineage>
</organism>
<evidence type="ECO:0000313" key="2">
    <source>
        <dbReference type="Proteomes" id="UP000789366"/>
    </source>
</evidence>
<evidence type="ECO:0000313" key="1">
    <source>
        <dbReference type="EMBL" id="CAG8745625.1"/>
    </source>
</evidence>
<keyword evidence="2" id="KW-1185">Reference proteome</keyword>
<feature type="non-terminal residue" evidence="1">
    <location>
        <position position="1"/>
    </location>
</feature>
<proteinExistence type="predicted"/>
<gene>
    <name evidence="1" type="ORF">SPELUC_LOCUS14118</name>
</gene>
<comment type="caution">
    <text evidence="1">The sequence shown here is derived from an EMBL/GenBank/DDBJ whole genome shotgun (WGS) entry which is preliminary data.</text>
</comment>
<dbReference type="Proteomes" id="UP000789366">
    <property type="component" value="Unassembled WGS sequence"/>
</dbReference>
<accession>A0ACA9QIA1</accession>
<reference evidence="1" key="1">
    <citation type="submission" date="2021-06" db="EMBL/GenBank/DDBJ databases">
        <authorList>
            <person name="Kallberg Y."/>
            <person name="Tangrot J."/>
            <person name="Rosling A."/>
        </authorList>
    </citation>
    <scope>NUCLEOTIDE SEQUENCE</scope>
    <source>
        <strain evidence="1">28 12/20/2015</strain>
    </source>
</reference>
<dbReference type="EMBL" id="CAJVPW010040082">
    <property type="protein sequence ID" value="CAG8745625.1"/>
    <property type="molecule type" value="Genomic_DNA"/>
</dbReference>
<name>A0ACA9QIA1_9GLOM</name>